<protein>
    <submittedName>
        <fullName evidence="1">Uncharacterized protein</fullName>
    </submittedName>
</protein>
<dbReference type="EMBL" id="CM037155">
    <property type="protein sequence ID" value="KAH7846010.1"/>
    <property type="molecule type" value="Genomic_DNA"/>
</dbReference>
<evidence type="ECO:0000313" key="1">
    <source>
        <dbReference type="EMBL" id="KAH7846010.1"/>
    </source>
</evidence>
<evidence type="ECO:0000313" key="2">
    <source>
        <dbReference type="Proteomes" id="UP000828048"/>
    </source>
</evidence>
<comment type="caution">
    <text evidence="1">The sequence shown here is derived from an EMBL/GenBank/DDBJ whole genome shotgun (WGS) entry which is preliminary data.</text>
</comment>
<name>A0ACB7XZ73_9ERIC</name>
<keyword evidence="2" id="KW-1185">Reference proteome</keyword>
<gene>
    <name evidence="1" type="ORF">Vadar_008598</name>
</gene>
<reference evidence="1 2" key="1">
    <citation type="journal article" date="2021" name="Hortic Res">
        <title>High-quality reference genome and annotation aids understanding of berry development for evergreen blueberry (Vaccinium darrowii).</title>
        <authorList>
            <person name="Yu J."/>
            <person name="Hulse-Kemp A.M."/>
            <person name="Babiker E."/>
            <person name="Staton M."/>
        </authorList>
    </citation>
    <scope>NUCLEOTIDE SEQUENCE [LARGE SCALE GENOMIC DNA]</scope>
    <source>
        <strain evidence="2">cv. NJ 8807/NJ 8810</strain>
        <tissue evidence="1">Young leaf</tissue>
    </source>
</reference>
<dbReference type="Proteomes" id="UP000828048">
    <property type="component" value="Chromosome 5"/>
</dbReference>
<sequence>MALAIKFLTETPHALAQLKKEQDMIRSRKGKSEALEWNDYKSMPFTQCVIDETLRVASTNSGVFRQAMTDVNVKGYTIPKGWKVFVSLRAVHMNEDHFKDARTFNPWRWQADSGTNSMSLFNPFGGGPRRCPGAELARVELSIFLHHFVTQYRHVVLDSCRRRSVGVLSNNKDAKAVSHYRAAPGNLERLKPRKSVELWMGA</sequence>
<organism evidence="1 2">
    <name type="scientific">Vaccinium darrowii</name>
    <dbReference type="NCBI Taxonomy" id="229202"/>
    <lineage>
        <taxon>Eukaryota</taxon>
        <taxon>Viridiplantae</taxon>
        <taxon>Streptophyta</taxon>
        <taxon>Embryophyta</taxon>
        <taxon>Tracheophyta</taxon>
        <taxon>Spermatophyta</taxon>
        <taxon>Magnoliopsida</taxon>
        <taxon>eudicotyledons</taxon>
        <taxon>Gunneridae</taxon>
        <taxon>Pentapetalae</taxon>
        <taxon>asterids</taxon>
        <taxon>Ericales</taxon>
        <taxon>Ericaceae</taxon>
        <taxon>Vaccinioideae</taxon>
        <taxon>Vaccinieae</taxon>
        <taxon>Vaccinium</taxon>
    </lineage>
</organism>
<accession>A0ACB7XZ73</accession>
<proteinExistence type="predicted"/>